<feature type="non-terminal residue" evidence="2">
    <location>
        <position position="274"/>
    </location>
</feature>
<dbReference type="GO" id="GO:0051301">
    <property type="term" value="P:cell division"/>
    <property type="evidence" value="ECO:0007669"/>
    <property type="project" value="InterPro"/>
</dbReference>
<feature type="region of interest" description="Disordered" evidence="1">
    <location>
        <begin position="1"/>
        <end position="41"/>
    </location>
</feature>
<dbReference type="Proteomes" id="UP000544127">
    <property type="component" value="Unassembled WGS sequence"/>
</dbReference>
<dbReference type="Pfam" id="PF08202">
    <property type="entry name" value="MIS13"/>
    <property type="match status" value="1"/>
</dbReference>
<evidence type="ECO:0000313" key="3">
    <source>
        <dbReference type="Proteomes" id="UP000544127"/>
    </source>
</evidence>
<reference evidence="2 3" key="1">
    <citation type="submission" date="2019-09" db="EMBL/GenBank/DDBJ databases">
        <title>Bird 10,000 Genomes (B10K) Project - Family phase.</title>
        <authorList>
            <person name="Zhang G."/>
        </authorList>
    </citation>
    <scope>NUCLEOTIDE SEQUENCE [LARGE SCALE GENOMIC DNA]</scope>
    <source>
        <strain evidence="2">B10K-DU-012-37</strain>
    </source>
</reference>
<feature type="compositionally biased region" description="Low complexity" evidence="1">
    <location>
        <begin position="7"/>
        <end position="16"/>
    </location>
</feature>
<keyword evidence="3" id="KW-1185">Reference proteome</keyword>
<dbReference type="EMBL" id="VZRI01006821">
    <property type="protein sequence ID" value="NWU94773.1"/>
    <property type="molecule type" value="Genomic_DNA"/>
</dbReference>
<dbReference type="AlphaFoldDB" id="A0A7K6AXR3"/>
<sequence length="274" mass="30795">HGLASFSLSPRQSPSPQRKRRSWRRSSLKGTKRRQSLPPIHQDITELSKSISLELPEPDRLSALLLSSFQFSAQKLQQILQGDGSLRPEAFQAQVQLVSEGLKQHLQTLEQNGTIKLCIEEPGGQQPSPALRKSVAQVNDYIARFSAECQAWDQLLLRYQRNSEDAARQLEQSRGGTGWAEPVPHLQTSQAQVLRSKPNYRQILEEQGEVLGSMELLLDELQRAVKLLEAFGEESQQGLQRLSRWLASRTFRPLENSPVRRLLAAPARKGPALG</sequence>
<dbReference type="InterPro" id="IPR013218">
    <property type="entry name" value="Dsn1/Mis13"/>
</dbReference>
<evidence type="ECO:0000313" key="2">
    <source>
        <dbReference type="EMBL" id="NWU94773.1"/>
    </source>
</evidence>
<dbReference type="OrthoDB" id="10044040at2759"/>
<feature type="non-terminal residue" evidence="2">
    <location>
        <position position="1"/>
    </location>
</feature>
<evidence type="ECO:0000256" key="1">
    <source>
        <dbReference type="SAM" id="MobiDB-lite"/>
    </source>
</evidence>
<accession>A0A7K6AXR3</accession>
<gene>
    <name evidence="2" type="primary">Dsn1</name>
    <name evidence="2" type="ORF">UPUEPO_R05095</name>
</gene>
<dbReference type="GO" id="GO:0007059">
    <property type="term" value="P:chromosome segregation"/>
    <property type="evidence" value="ECO:0007669"/>
    <property type="project" value="InterPro"/>
</dbReference>
<feature type="compositionally biased region" description="Basic residues" evidence="1">
    <location>
        <begin position="17"/>
        <end position="35"/>
    </location>
</feature>
<proteinExistence type="predicted"/>
<dbReference type="PANTHER" id="PTHR14778">
    <property type="entry name" value="KINETOCHORE-ASSOCIATED PROTEIN DSN1 HOMOLOG"/>
    <property type="match status" value="1"/>
</dbReference>
<organism evidence="2 3">
    <name type="scientific">Upupa epops</name>
    <name type="common">Eurasian hoopoe</name>
    <dbReference type="NCBI Taxonomy" id="57439"/>
    <lineage>
        <taxon>Eukaryota</taxon>
        <taxon>Metazoa</taxon>
        <taxon>Chordata</taxon>
        <taxon>Craniata</taxon>
        <taxon>Vertebrata</taxon>
        <taxon>Euteleostomi</taxon>
        <taxon>Archelosauria</taxon>
        <taxon>Archosauria</taxon>
        <taxon>Dinosauria</taxon>
        <taxon>Saurischia</taxon>
        <taxon>Theropoda</taxon>
        <taxon>Coelurosauria</taxon>
        <taxon>Aves</taxon>
        <taxon>Neognathae</taxon>
        <taxon>Neoaves</taxon>
        <taxon>Telluraves</taxon>
        <taxon>Coraciimorphae</taxon>
        <taxon>Bucerotiformes</taxon>
        <taxon>Upupidae</taxon>
        <taxon>Upupa</taxon>
    </lineage>
</organism>
<comment type="caution">
    <text evidence="2">The sequence shown here is derived from an EMBL/GenBank/DDBJ whole genome shotgun (WGS) entry which is preliminary data.</text>
</comment>
<dbReference type="PANTHER" id="PTHR14778:SF2">
    <property type="entry name" value="KINETOCHORE-ASSOCIATED PROTEIN DSN1 HOMOLOG"/>
    <property type="match status" value="1"/>
</dbReference>
<name>A0A7K6AXR3_UPUEP</name>
<protein>
    <submittedName>
        <fullName evidence="2">DSN1 protein</fullName>
    </submittedName>
</protein>
<dbReference type="GO" id="GO:0000444">
    <property type="term" value="C:MIS12/MIND type complex"/>
    <property type="evidence" value="ECO:0007669"/>
    <property type="project" value="InterPro"/>
</dbReference>